<protein>
    <submittedName>
        <fullName evidence="2">Uncharacterized protein</fullName>
    </submittedName>
</protein>
<proteinExistence type="predicted"/>
<dbReference type="Proteomes" id="UP000652761">
    <property type="component" value="Unassembled WGS sequence"/>
</dbReference>
<name>A0A843VPA6_COLES</name>
<gene>
    <name evidence="2" type="ORF">Taro_028070</name>
</gene>
<evidence type="ECO:0000313" key="3">
    <source>
        <dbReference type="Proteomes" id="UP000652761"/>
    </source>
</evidence>
<evidence type="ECO:0000256" key="1">
    <source>
        <dbReference type="SAM" id="MobiDB-lite"/>
    </source>
</evidence>
<keyword evidence="3" id="KW-1185">Reference proteome</keyword>
<sequence>MTGPEMPPDPHLNLPPATTPETLDTRSSGMLDAVVVVEILESRKEEKQNDEEGHIGQVQLDFKSQHWYRDDKAADPNDNGQLMGLFMGWASPSSDKVMVMWY</sequence>
<feature type="compositionally biased region" description="Pro residues" evidence="1">
    <location>
        <begin position="1"/>
        <end position="10"/>
    </location>
</feature>
<dbReference type="EMBL" id="NMUH01001789">
    <property type="protein sequence ID" value="MQL95390.1"/>
    <property type="molecule type" value="Genomic_DNA"/>
</dbReference>
<accession>A0A843VPA6</accession>
<dbReference type="AlphaFoldDB" id="A0A843VPA6"/>
<feature type="compositionally biased region" description="Polar residues" evidence="1">
    <location>
        <begin position="19"/>
        <end position="28"/>
    </location>
</feature>
<comment type="caution">
    <text evidence="2">The sequence shown here is derived from an EMBL/GenBank/DDBJ whole genome shotgun (WGS) entry which is preliminary data.</text>
</comment>
<feature type="region of interest" description="Disordered" evidence="1">
    <location>
        <begin position="1"/>
        <end position="28"/>
    </location>
</feature>
<organism evidence="2 3">
    <name type="scientific">Colocasia esculenta</name>
    <name type="common">Wild taro</name>
    <name type="synonym">Arum esculentum</name>
    <dbReference type="NCBI Taxonomy" id="4460"/>
    <lineage>
        <taxon>Eukaryota</taxon>
        <taxon>Viridiplantae</taxon>
        <taxon>Streptophyta</taxon>
        <taxon>Embryophyta</taxon>
        <taxon>Tracheophyta</taxon>
        <taxon>Spermatophyta</taxon>
        <taxon>Magnoliopsida</taxon>
        <taxon>Liliopsida</taxon>
        <taxon>Araceae</taxon>
        <taxon>Aroideae</taxon>
        <taxon>Colocasieae</taxon>
        <taxon>Colocasia</taxon>
    </lineage>
</organism>
<evidence type="ECO:0000313" key="2">
    <source>
        <dbReference type="EMBL" id="MQL95390.1"/>
    </source>
</evidence>
<reference evidence="2" key="1">
    <citation type="submission" date="2017-07" db="EMBL/GenBank/DDBJ databases">
        <title>Taro Niue Genome Assembly and Annotation.</title>
        <authorList>
            <person name="Atibalentja N."/>
            <person name="Keating K."/>
            <person name="Fields C.J."/>
        </authorList>
    </citation>
    <scope>NUCLEOTIDE SEQUENCE</scope>
    <source>
        <strain evidence="2">Niue_2</strain>
        <tissue evidence="2">Leaf</tissue>
    </source>
</reference>